<name>A0A6J6IIQ6_9ZZZZ</name>
<reference evidence="1" key="1">
    <citation type="submission" date="2020-05" db="EMBL/GenBank/DDBJ databases">
        <authorList>
            <person name="Chiriac C."/>
            <person name="Salcher M."/>
            <person name="Ghai R."/>
            <person name="Kavagutti S V."/>
        </authorList>
    </citation>
    <scope>NUCLEOTIDE SEQUENCE</scope>
</reference>
<dbReference type="AlphaFoldDB" id="A0A6J6IIQ6"/>
<dbReference type="EMBL" id="CAEZVJ010000024">
    <property type="protein sequence ID" value="CAB4624354.1"/>
    <property type="molecule type" value="Genomic_DNA"/>
</dbReference>
<sequence>MSRAVIESSGFTPMERHRVGRTVTVDKNVEAFTECVDHRRSDTVQPARCRVGTGPELATRMQFGEHHFDARKARARFNVDRDSSTRVMNLDAAIGVKRDAD</sequence>
<evidence type="ECO:0000313" key="1">
    <source>
        <dbReference type="EMBL" id="CAB4624354.1"/>
    </source>
</evidence>
<proteinExistence type="predicted"/>
<organism evidence="1">
    <name type="scientific">freshwater metagenome</name>
    <dbReference type="NCBI Taxonomy" id="449393"/>
    <lineage>
        <taxon>unclassified sequences</taxon>
        <taxon>metagenomes</taxon>
        <taxon>ecological metagenomes</taxon>
    </lineage>
</organism>
<gene>
    <name evidence="1" type="ORF">UFOPK1961_00338</name>
</gene>
<protein>
    <submittedName>
        <fullName evidence="1">Unannotated protein</fullName>
    </submittedName>
</protein>
<accession>A0A6J6IIQ6</accession>